<organism evidence="1 2">
    <name type="scientific">Helianthus annuus</name>
    <name type="common">Common sunflower</name>
    <dbReference type="NCBI Taxonomy" id="4232"/>
    <lineage>
        <taxon>Eukaryota</taxon>
        <taxon>Viridiplantae</taxon>
        <taxon>Streptophyta</taxon>
        <taxon>Embryophyta</taxon>
        <taxon>Tracheophyta</taxon>
        <taxon>Spermatophyta</taxon>
        <taxon>Magnoliopsida</taxon>
        <taxon>eudicotyledons</taxon>
        <taxon>Gunneridae</taxon>
        <taxon>Pentapetalae</taxon>
        <taxon>asterids</taxon>
        <taxon>campanulids</taxon>
        <taxon>Asterales</taxon>
        <taxon>Asteraceae</taxon>
        <taxon>Asteroideae</taxon>
        <taxon>Heliantheae alliance</taxon>
        <taxon>Heliantheae</taxon>
        <taxon>Helianthus</taxon>
    </lineage>
</organism>
<dbReference type="Proteomes" id="UP000215914">
    <property type="component" value="Chromosome 7"/>
</dbReference>
<dbReference type="STRING" id="4232.A0A251UD35"/>
<dbReference type="EMBL" id="CM007896">
    <property type="protein sequence ID" value="OTG20692.1"/>
    <property type="molecule type" value="Genomic_DNA"/>
</dbReference>
<proteinExistence type="predicted"/>
<dbReference type="InterPro" id="IPR036815">
    <property type="entry name" value="14-3-3_dom_sf"/>
</dbReference>
<accession>A0A251UD35</accession>
<reference evidence="2" key="1">
    <citation type="journal article" date="2017" name="Nature">
        <title>The sunflower genome provides insights into oil metabolism, flowering and Asterid evolution.</title>
        <authorList>
            <person name="Badouin H."/>
            <person name="Gouzy J."/>
            <person name="Grassa C.J."/>
            <person name="Murat F."/>
            <person name="Staton S.E."/>
            <person name="Cottret L."/>
            <person name="Lelandais-Briere C."/>
            <person name="Owens G.L."/>
            <person name="Carrere S."/>
            <person name="Mayjonade B."/>
            <person name="Legrand L."/>
            <person name="Gill N."/>
            <person name="Kane N.C."/>
            <person name="Bowers J.E."/>
            <person name="Hubner S."/>
            <person name="Bellec A."/>
            <person name="Berard A."/>
            <person name="Berges H."/>
            <person name="Blanchet N."/>
            <person name="Boniface M.C."/>
            <person name="Brunel D."/>
            <person name="Catrice O."/>
            <person name="Chaidir N."/>
            <person name="Claudel C."/>
            <person name="Donnadieu C."/>
            <person name="Faraut T."/>
            <person name="Fievet G."/>
            <person name="Helmstetter N."/>
            <person name="King M."/>
            <person name="Knapp S.J."/>
            <person name="Lai Z."/>
            <person name="Le Paslier M.C."/>
            <person name="Lippi Y."/>
            <person name="Lorenzon L."/>
            <person name="Mandel J.R."/>
            <person name="Marage G."/>
            <person name="Marchand G."/>
            <person name="Marquand E."/>
            <person name="Bret-Mestries E."/>
            <person name="Morien E."/>
            <person name="Nambeesan S."/>
            <person name="Nguyen T."/>
            <person name="Pegot-Espagnet P."/>
            <person name="Pouilly N."/>
            <person name="Raftis F."/>
            <person name="Sallet E."/>
            <person name="Schiex T."/>
            <person name="Thomas J."/>
            <person name="Vandecasteele C."/>
            <person name="Vares D."/>
            <person name="Vear F."/>
            <person name="Vautrin S."/>
            <person name="Crespi M."/>
            <person name="Mangin B."/>
            <person name="Burke J.M."/>
            <person name="Salse J."/>
            <person name="Munos S."/>
            <person name="Vincourt P."/>
            <person name="Rieseberg L.H."/>
            <person name="Langlade N.B."/>
        </authorList>
    </citation>
    <scope>NUCLEOTIDE SEQUENCE [LARGE SCALE GENOMIC DNA]</scope>
    <source>
        <strain evidence="2">cv. SF193</strain>
    </source>
</reference>
<name>A0A251UD35_HELAN</name>
<evidence type="ECO:0000313" key="1">
    <source>
        <dbReference type="EMBL" id="OTG20692.1"/>
    </source>
</evidence>
<sequence>MFSMLRLFVFDLLPIYIHMSIKRWPAVARLFANSYFRHICKAWLYSRMVCGIYLPTFIKVTIVGLDTLGEEFYNNSTLTTQLLCDNLTLWTFDMQQDGANEIKKALGAKQNEGLQQQQ</sequence>
<gene>
    <name evidence="1" type="ORF">HannXRQ_Chr07g0195891</name>
</gene>
<protein>
    <submittedName>
        <fullName evidence="1">Putative 14-3-3 domain-containing protein</fullName>
    </submittedName>
</protein>
<dbReference type="InParanoid" id="A0A251UD35"/>
<keyword evidence="2" id="KW-1185">Reference proteome</keyword>
<evidence type="ECO:0000313" key="2">
    <source>
        <dbReference type="Proteomes" id="UP000215914"/>
    </source>
</evidence>
<dbReference type="Gene3D" id="1.20.190.20">
    <property type="entry name" value="14-3-3 domain"/>
    <property type="match status" value="1"/>
</dbReference>
<dbReference type="AlphaFoldDB" id="A0A251UD35"/>
<dbReference type="SUPFAM" id="SSF48445">
    <property type="entry name" value="14-3-3 protein"/>
    <property type="match status" value="1"/>
</dbReference>